<feature type="domain" description="AMP-binding enzyme C-terminal" evidence="2">
    <location>
        <begin position="438"/>
        <end position="514"/>
    </location>
</feature>
<organism evidence="3 4">
    <name type="scientific">Nocardioides aquiterrae</name>
    <dbReference type="NCBI Taxonomy" id="203799"/>
    <lineage>
        <taxon>Bacteria</taxon>
        <taxon>Bacillati</taxon>
        <taxon>Actinomycetota</taxon>
        <taxon>Actinomycetes</taxon>
        <taxon>Propionibacteriales</taxon>
        <taxon>Nocardioidaceae</taxon>
        <taxon>Nocardioides</taxon>
    </lineage>
</organism>
<dbReference type="InterPro" id="IPR020845">
    <property type="entry name" value="AMP-binding_CS"/>
</dbReference>
<dbReference type="Proteomes" id="UP001499979">
    <property type="component" value="Unassembled WGS sequence"/>
</dbReference>
<dbReference type="RefSeq" id="WP_343906907.1">
    <property type="nucleotide sequence ID" value="NZ_BAAAJE010000006.1"/>
</dbReference>
<gene>
    <name evidence="3" type="ORF">GCM10009606_15410</name>
</gene>
<evidence type="ECO:0000259" key="2">
    <source>
        <dbReference type="Pfam" id="PF13193"/>
    </source>
</evidence>
<keyword evidence="3" id="KW-0436">Ligase</keyword>
<dbReference type="InterPro" id="IPR000873">
    <property type="entry name" value="AMP-dep_synth/lig_dom"/>
</dbReference>
<dbReference type="Pfam" id="PF00501">
    <property type="entry name" value="AMP-binding"/>
    <property type="match status" value="1"/>
</dbReference>
<comment type="caution">
    <text evidence="3">The sequence shown here is derived from an EMBL/GenBank/DDBJ whole genome shotgun (WGS) entry which is preliminary data.</text>
</comment>
<proteinExistence type="predicted"/>
<reference evidence="4" key="1">
    <citation type="journal article" date="2019" name="Int. J. Syst. Evol. Microbiol.">
        <title>The Global Catalogue of Microorganisms (GCM) 10K type strain sequencing project: providing services to taxonomists for standard genome sequencing and annotation.</title>
        <authorList>
            <consortium name="The Broad Institute Genomics Platform"/>
            <consortium name="The Broad Institute Genome Sequencing Center for Infectious Disease"/>
            <person name="Wu L."/>
            <person name="Ma J."/>
        </authorList>
    </citation>
    <scope>NUCLEOTIDE SEQUENCE [LARGE SCALE GENOMIC DNA]</scope>
    <source>
        <strain evidence="4">JCM 11813</strain>
    </source>
</reference>
<name>A0ABP4EVE7_9ACTN</name>
<dbReference type="InterPro" id="IPR025110">
    <property type="entry name" value="AMP-bd_C"/>
</dbReference>
<dbReference type="Gene3D" id="3.40.50.12780">
    <property type="entry name" value="N-terminal domain of ligase-like"/>
    <property type="match status" value="1"/>
</dbReference>
<feature type="domain" description="AMP-dependent synthetase/ligase" evidence="1">
    <location>
        <begin position="20"/>
        <end position="388"/>
    </location>
</feature>
<dbReference type="PANTHER" id="PTHR43767">
    <property type="entry name" value="LONG-CHAIN-FATTY-ACID--COA LIGASE"/>
    <property type="match status" value="1"/>
</dbReference>
<keyword evidence="4" id="KW-1185">Reference proteome</keyword>
<dbReference type="PROSITE" id="PS00455">
    <property type="entry name" value="AMP_BINDING"/>
    <property type="match status" value="1"/>
</dbReference>
<dbReference type="InterPro" id="IPR045851">
    <property type="entry name" value="AMP-bd_C_sf"/>
</dbReference>
<accession>A0ABP4EVE7</accession>
<evidence type="ECO:0000259" key="1">
    <source>
        <dbReference type="Pfam" id="PF00501"/>
    </source>
</evidence>
<protein>
    <submittedName>
        <fullName evidence="3">ATP-dependent acyl-CoA ligase</fullName>
    </submittedName>
</protein>
<dbReference type="GO" id="GO:0016874">
    <property type="term" value="F:ligase activity"/>
    <property type="evidence" value="ECO:0007669"/>
    <property type="project" value="UniProtKB-KW"/>
</dbReference>
<sequence length="548" mass="60211">MTAGYAPEPALDDLLPDLLRRRAGADGAREFVRDVDGRSMTYAAAYARACSVANGLIATGVTRGESVVIMADNAPDSICTWLGISLAGAVEVAINTGYRGHSLEHVMQNSQARVAFVEAQLLPRLVEIRESLSHLTTVVVYGAPGTAATLEVPGCTVVDFEDLLGDETDPQVPVGPHDIASVVYTSGTTGPAKGVMMPHGQIRLFSRLGVEGARMGADDAFYCFIPLFHVAGKFIGIMGSMMTGGRVVLDTRFAVEAFLPRARQHGCTIALLHGPLVEMLYQLPESPDDADNPITRIMASPFPAHLAVDFERRFGIRGIETWGMTEVTIPIWQPFDEPLRLGSCGRLRDEHFELRIVDPDTDEEMPLGRTGEMVLRPKRPFTMMQGYLRMPEVTLETWRNLWFHTGDLGYLGEDGYVYFVDRVKERIRRRAENISSFEIEIAGVAHPGVAECAAVGVPSEFDGDDDVLLCVVPVPGSRPDESELIRHLAAELPHFMVPRYLRYLEALPRTPTGKPQKVQLRGEGVTDDTWDRKAAGISLRSVLQEVEQ</sequence>
<dbReference type="PANTHER" id="PTHR43767:SF1">
    <property type="entry name" value="NONRIBOSOMAL PEPTIDE SYNTHASE PES1 (EUROFUNG)-RELATED"/>
    <property type="match status" value="1"/>
</dbReference>
<dbReference type="InterPro" id="IPR042099">
    <property type="entry name" value="ANL_N_sf"/>
</dbReference>
<dbReference type="Pfam" id="PF13193">
    <property type="entry name" value="AMP-binding_C"/>
    <property type="match status" value="1"/>
</dbReference>
<evidence type="ECO:0000313" key="3">
    <source>
        <dbReference type="EMBL" id="GAA1136176.1"/>
    </source>
</evidence>
<dbReference type="EMBL" id="BAAAJE010000006">
    <property type="protein sequence ID" value="GAA1136176.1"/>
    <property type="molecule type" value="Genomic_DNA"/>
</dbReference>
<dbReference type="Gene3D" id="3.30.300.30">
    <property type="match status" value="1"/>
</dbReference>
<evidence type="ECO:0000313" key="4">
    <source>
        <dbReference type="Proteomes" id="UP001499979"/>
    </source>
</evidence>
<dbReference type="InterPro" id="IPR050237">
    <property type="entry name" value="ATP-dep_AMP-bd_enzyme"/>
</dbReference>
<dbReference type="SUPFAM" id="SSF56801">
    <property type="entry name" value="Acetyl-CoA synthetase-like"/>
    <property type="match status" value="1"/>
</dbReference>